<keyword evidence="3" id="KW-1185">Reference proteome</keyword>
<feature type="transmembrane region" description="Helical" evidence="1">
    <location>
        <begin position="55"/>
        <end position="80"/>
    </location>
</feature>
<keyword evidence="1" id="KW-0812">Transmembrane</keyword>
<name>A0A183ILP5_9BILA</name>
<evidence type="ECO:0000313" key="2">
    <source>
        <dbReference type="EMBL" id="VDP04704.1"/>
    </source>
</evidence>
<protein>
    <submittedName>
        <fullName evidence="4">Protein tweety homolog</fullName>
    </submittedName>
</protein>
<evidence type="ECO:0000313" key="4">
    <source>
        <dbReference type="WBParaSite" id="SBAD_0000473301-mRNA-1"/>
    </source>
</evidence>
<organism evidence="4">
    <name type="scientific">Soboliphyme baturini</name>
    <dbReference type="NCBI Taxonomy" id="241478"/>
    <lineage>
        <taxon>Eukaryota</taxon>
        <taxon>Metazoa</taxon>
        <taxon>Ecdysozoa</taxon>
        <taxon>Nematoda</taxon>
        <taxon>Enoplea</taxon>
        <taxon>Dorylaimia</taxon>
        <taxon>Dioctophymatida</taxon>
        <taxon>Dioctophymatoidea</taxon>
        <taxon>Soboliphymatidae</taxon>
        <taxon>Soboliphyme</taxon>
    </lineage>
</organism>
<reference evidence="2 3" key="2">
    <citation type="submission" date="2018-11" db="EMBL/GenBank/DDBJ databases">
        <authorList>
            <consortium name="Pathogen Informatics"/>
        </authorList>
    </citation>
    <scope>NUCLEOTIDE SEQUENCE [LARGE SCALE GENOMIC DNA]</scope>
</reference>
<dbReference type="AlphaFoldDB" id="A0A183ILP5"/>
<keyword evidence="1" id="KW-1133">Transmembrane helix</keyword>
<accession>A0A183ILP5</accession>
<dbReference type="EMBL" id="UZAM01008387">
    <property type="protein sequence ID" value="VDP04704.1"/>
    <property type="molecule type" value="Genomic_DNA"/>
</dbReference>
<dbReference type="WBParaSite" id="SBAD_0000473301-mRNA-1">
    <property type="protein sequence ID" value="SBAD_0000473301-mRNA-1"/>
    <property type="gene ID" value="SBAD_0000473301"/>
</dbReference>
<reference evidence="4" key="1">
    <citation type="submission" date="2016-06" db="UniProtKB">
        <authorList>
            <consortium name="WormBaseParasite"/>
        </authorList>
    </citation>
    <scope>IDENTIFICATION</scope>
</reference>
<gene>
    <name evidence="2" type="ORF">SBAD_LOCUS4541</name>
</gene>
<evidence type="ECO:0000313" key="3">
    <source>
        <dbReference type="Proteomes" id="UP000270296"/>
    </source>
</evidence>
<sequence>MQLVFSALLGGHYLLASSVIEDISLFEEREISAYLGIIYKSIEDYISTNQHTTSLWIFTAIIGVLLGLLLFGWCLLFIYYNTCGRKLPNAMLDKNYDLKDAYTRMTFLADQAMSKAVDMREIQAATVNPGNKPDEEGWNEPRGELLFLLPVKQFLLKEREFLYGHFGLGAGKRCNATENLEMKKSCAS</sequence>
<keyword evidence="1" id="KW-0472">Membrane</keyword>
<evidence type="ECO:0000256" key="1">
    <source>
        <dbReference type="SAM" id="Phobius"/>
    </source>
</evidence>
<proteinExistence type="predicted"/>
<dbReference type="Proteomes" id="UP000270296">
    <property type="component" value="Unassembled WGS sequence"/>
</dbReference>